<gene>
    <name evidence="1" type="ORF">BD410DRAFT_841144</name>
</gene>
<dbReference type="AlphaFoldDB" id="A0A4Y7PZY3"/>
<name>A0A4Y7PZY3_9AGAM</name>
<organism evidence="1 2">
    <name type="scientific">Rickenella mellea</name>
    <dbReference type="NCBI Taxonomy" id="50990"/>
    <lineage>
        <taxon>Eukaryota</taxon>
        <taxon>Fungi</taxon>
        <taxon>Dikarya</taxon>
        <taxon>Basidiomycota</taxon>
        <taxon>Agaricomycotina</taxon>
        <taxon>Agaricomycetes</taxon>
        <taxon>Hymenochaetales</taxon>
        <taxon>Rickenellaceae</taxon>
        <taxon>Rickenella</taxon>
    </lineage>
</organism>
<proteinExistence type="predicted"/>
<dbReference type="Proteomes" id="UP000294933">
    <property type="component" value="Unassembled WGS sequence"/>
</dbReference>
<dbReference type="EMBL" id="ML170186">
    <property type="protein sequence ID" value="TDL20715.1"/>
    <property type="molecule type" value="Genomic_DNA"/>
</dbReference>
<keyword evidence="2" id="KW-1185">Reference proteome</keyword>
<reference evidence="1 2" key="1">
    <citation type="submission" date="2018-06" db="EMBL/GenBank/DDBJ databases">
        <title>A transcriptomic atlas of mushroom development highlights an independent origin of complex multicellularity.</title>
        <authorList>
            <consortium name="DOE Joint Genome Institute"/>
            <person name="Krizsan K."/>
            <person name="Almasi E."/>
            <person name="Merenyi Z."/>
            <person name="Sahu N."/>
            <person name="Viragh M."/>
            <person name="Koszo T."/>
            <person name="Mondo S."/>
            <person name="Kiss B."/>
            <person name="Balint B."/>
            <person name="Kues U."/>
            <person name="Barry K."/>
            <person name="Hegedus J.C."/>
            <person name="Henrissat B."/>
            <person name="Johnson J."/>
            <person name="Lipzen A."/>
            <person name="Ohm R."/>
            <person name="Nagy I."/>
            <person name="Pangilinan J."/>
            <person name="Yan J."/>
            <person name="Xiong Y."/>
            <person name="Grigoriev I.V."/>
            <person name="Hibbett D.S."/>
            <person name="Nagy L.G."/>
        </authorList>
    </citation>
    <scope>NUCLEOTIDE SEQUENCE [LARGE SCALE GENOMIC DNA]</scope>
    <source>
        <strain evidence="1 2">SZMC22713</strain>
    </source>
</reference>
<evidence type="ECO:0000313" key="2">
    <source>
        <dbReference type="Proteomes" id="UP000294933"/>
    </source>
</evidence>
<sequence>MAAEQSQNTPVFESANIKNIETLAALAATYVRSLIGASDPECQWVGESCVATPERPFSLDEEVKQLRAEQDYVDAQLNQYQQCTEILRRALESTERITFKHEWRRREIGWEYASIMATCTSKLPKLPGEVLSKICEQYRHMVMGRWGVIEKKTTNRELCDIICTGKHVPLKVQVGTMSPQLFRDSILLDVMSPLDVFTSDAFSIPESRHKGNRTLRTLKNAIELGERWRTLCVEENDMDAVDFVLQRCQSVLPLVRILDISGKFVEGSMQRESWPILVPMGSRIPCMRVAKAPLGYVASSKWLFQHLSGLCVRLPDKLDKPEDLVECLQNWAGLKRLTLRASSNFHLESYQTEKVASIPSLEELELMFDELDMDILTCMLGSFSCRNVRKYIAHFDPLFGDYVASQELRTGEDRNSDDLRERQEKESHDFAVNLWSFLDEQFPALEDITLTTYHVRQRRGGKSYSRLRGFPSWDIDFMSLLIQPLDSDARWLFPRLSSLAFRASHREEQRQQCNTILQLAVARAQQENVSDMHSVTIYGIYGFSSVNVELDFDVLQFHIPNLHIEWTNERSRWTEGWLFT</sequence>
<evidence type="ECO:0000313" key="1">
    <source>
        <dbReference type="EMBL" id="TDL20715.1"/>
    </source>
</evidence>
<protein>
    <submittedName>
        <fullName evidence="1">Uncharacterized protein</fullName>
    </submittedName>
</protein>
<dbReference type="VEuPathDB" id="FungiDB:BD410DRAFT_841144"/>
<accession>A0A4Y7PZY3</accession>